<dbReference type="InterPro" id="IPR036390">
    <property type="entry name" value="WH_DNA-bd_sf"/>
</dbReference>
<dbReference type="STRING" id="1561003.Ark11_0898"/>
<gene>
    <name evidence="19" type="primary">ftsK</name>
    <name evidence="19" type="ORF">Ark11_0898</name>
</gene>
<keyword evidence="13" id="KW-0131">Cell cycle</keyword>
<evidence type="ECO:0000256" key="7">
    <source>
        <dbReference type="ARBA" id="ARBA00022741"/>
    </source>
</evidence>
<dbReference type="InterPro" id="IPR036388">
    <property type="entry name" value="WH-like_DNA-bd_sf"/>
</dbReference>
<feature type="transmembrane region" description="Helical" evidence="17">
    <location>
        <begin position="183"/>
        <end position="201"/>
    </location>
</feature>
<dbReference type="InterPro" id="IPR018541">
    <property type="entry name" value="Ftsk_gamma"/>
</dbReference>
<dbReference type="GO" id="GO:0003677">
    <property type="term" value="F:DNA binding"/>
    <property type="evidence" value="ECO:0007669"/>
    <property type="project" value="UniProtKB-KW"/>
</dbReference>
<evidence type="ECO:0000256" key="12">
    <source>
        <dbReference type="ARBA" id="ARBA00023136"/>
    </source>
</evidence>
<dbReference type="GO" id="GO:0005886">
    <property type="term" value="C:plasma membrane"/>
    <property type="evidence" value="ECO:0007669"/>
    <property type="project" value="UniProtKB-SubCell"/>
</dbReference>
<evidence type="ECO:0000313" key="20">
    <source>
        <dbReference type="Proteomes" id="UP000198651"/>
    </source>
</evidence>
<dbReference type="PATRIC" id="fig|1561003.3.peg.916"/>
<evidence type="ECO:0000256" key="8">
    <source>
        <dbReference type="ARBA" id="ARBA00022829"/>
    </source>
</evidence>
<evidence type="ECO:0000256" key="6">
    <source>
        <dbReference type="ARBA" id="ARBA00022692"/>
    </source>
</evidence>
<dbReference type="FunFam" id="3.40.50.300:FF:000209">
    <property type="entry name" value="Cell division protein FtsK"/>
    <property type="match status" value="1"/>
</dbReference>
<dbReference type="InterPro" id="IPR050206">
    <property type="entry name" value="FtsK/SpoIIIE/SftA"/>
</dbReference>
<dbReference type="Pfam" id="PF01580">
    <property type="entry name" value="FtsK_SpoIIIE"/>
    <property type="match status" value="1"/>
</dbReference>
<dbReference type="GO" id="GO:0007059">
    <property type="term" value="P:chromosome segregation"/>
    <property type="evidence" value="ECO:0007669"/>
    <property type="project" value="UniProtKB-KW"/>
</dbReference>
<dbReference type="SUPFAM" id="SSF52540">
    <property type="entry name" value="P-loop containing nucleoside triphosphate hydrolases"/>
    <property type="match status" value="1"/>
</dbReference>
<evidence type="ECO:0000256" key="17">
    <source>
        <dbReference type="SAM" id="Phobius"/>
    </source>
</evidence>
<dbReference type="InterPro" id="IPR027417">
    <property type="entry name" value="P-loop_NTPase"/>
</dbReference>
<dbReference type="SMART" id="SM00843">
    <property type="entry name" value="Ftsk_gamma"/>
    <property type="match status" value="1"/>
</dbReference>
<keyword evidence="12 17" id="KW-0472">Membrane</keyword>
<keyword evidence="9 16" id="KW-0067">ATP-binding</keyword>
<evidence type="ECO:0000256" key="3">
    <source>
        <dbReference type="ARBA" id="ARBA00006474"/>
    </source>
</evidence>
<dbReference type="GO" id="GO:0005524">
    <property type="term" value="F:ATP binding"/>
    <property type="evidence" value="ECO:0007669"/>
    <property type="project" value="UniProtKB-UniRule"/>
</dbReference>
<keyword evidence="20" id="KW-1185">Reference proteome</keyword>
<dbReference type="GO" id="GO:0051301">
    <property type="term" value="P:cell division"/>
    <property type="evidence" value="ECO:0007669"/>
    <property type="project" value="UniProtKB-KW"/>
</dbReference>
<evidence type="ECO:0000256" key="4">
    <source>
        <dbReference type="ARBA" id="ARBA00022475"/>
    </source>
</evidence>
<dbReference type="InterPro" id="IPR025199">
    <property type="entry name" value="FtsK_4TM"/>
</dbReference>
<protein>
    <submittedName>
        <fullName evidence="19">DNA segregation ATPase FtsK</fullName>
    </submittedName>
</protein>
<feature type="transmembrane region" description="Helical" evidence="17">
    <location>
        <begin position="159"/>
        <end position="176"/>
    </location>
</feature>
<keyword evidence="4" id="KW-1003">Cell membrane</keyword>
<comment type="subunit">
    <text evidence="15">Homohexamer. Forms a ring that surrounds DNA.</text>
</comment>
<evidence type="ECO:0000256" key="10">
    <source>
        <dbReference type="ARBA" id="ARBA00022989"/>
    </source>
</evidence>
<dbReference type="EMBL" id="LN906597">
    <property type="protein sequence ID" value="CUT17720.1"/>
    <property type="molecule type" value="Genomic_DNA"/>
</dbReference>
<dbReference type="Gene3D" id="1.10.10.10">
    <property type="entry name" value="Winged helix-like DNA-binding domain superfamily/Winged helix DNA-binding domain"/>
    <property type="match status" value="1"/>
</dbReference>
<dbReference type="PROSITE" id="PS50901">
    <property type="entry name" value="FTSK"/>
    <property type="match status" value="1"/>
</dbReference>
<feature type="transmembrane region" description="Helical" evidence="17">
    <location>
        <begin position="124"/>
        <end position="147"/>
    </location>
</feature>
<comment type="function">
    <text evidence="14">Essential cell division protein that coordinates cell division and chromosome segregation. The N-terminus is involved in assembly of the cell-division machinery. The C-terminus functions as a DNA motor that moves dsDNA in an ATP-dependent manner towards the dif recombination site, which is located within the replication terminus region. Translocation stops specifically at Xer-dif sites, where FtsK interacts with the Xer recombinase, allowing activation of chromosome unlinking by recombination. FtsK orienting polar sequences (KOPS) guide the direction of DNA translocation. FtsK can remove proteins from DNA as it translocates, but translocation stops specifically at XerCD-dif site, thereby preventing removal of XerC and XerD from dif.</text>
</comment>
<comment type="similarity">
    <text evidence="3">Belongs to the FtsK/SpoIIIE/SftA family.</text>
</comment>
<evidence type="ECO:0000256" key="13">
    <source>
        <dbReference type="ARBA" id="ARBA00023306"/>
    </source>
</evidence>
<dbReference type="Pfam" id="PF17854">
    <property type="entry name" value="FtsK_alpha"/>
    <property type="match status" value="1"/>
</dbReference>
<dbReference type="Pfam" id="PF09397">
    <property type="entry name" value="FtsK_gamma"/>
    <property type="match status" value="1"/>
</dbReference>
<dbReference type="Pfam" id="PF13491">
    <property type="entry name" value="FtsK_4TM"/>
    <property type="match status" value="1"/>
</dbReference>
<keyword evidence="6 17" id="KW-0812">Transmembrane</keyword>
<dbReference type="PANTHER" id="PTHR22683">
    <property type="entry name" value="SPORULATION PROTEIN RELATED"/>
    <property type="match status" value="1"/>
</dbReference>
<feature type="domain" description="FtsK" evidence="18">
    <location>
        <begin position="434"/>
        <end position="643"/>
    </location>
</feature>
<dbReference type="Proteomes" id="UP000198651">
    <property type="component" value="Chromosome I"/>
</dbReference>
<organism evidence="19 20">
    <name type="scientific">Candidatus Ichthyocystis hellenicum</name>
    <dbReference type="NCBI Taxonomy" id="1561003"/>
    <lineage>
        <taxon>Bacteria</taxon>
        <taxon>Pseudomonadati</taxon>
        <taxon>Pseudomonadota</taxon>
        <taxon>Betaproteobacteria</taxon>
        <taxon>Burkholderiales</taxon>
        <taxon>Candidatus Ichthyocystis</taxon>
    </lineage>
</organism>
<evidence type="ECO:0000256" key="1">
    <source>
        <dbReference type="ARBA" id="ARBA00004533"/>
    </source>
</evidence>
<dbReference type="PANTHER" id="PTHR22683:SF41">
    <property type="entry name" value="DNA TRANSLOCASE FTSK"/>
    <property type="match status" value="1"/>
</dbReference>
<keyword evidence="5" id="KW-0132">Cell division</keyword>
<dbReference type="Gene3D" id="3.30.980.40">
    <property type="match status" value="1"/>
</dbReference>
<accession>A0A0S4M6E9</accession>
<dbReference type="SUPFAM" id="SSF46785">
    <property type="entry name" value="Winged helix' DNA-binding domain"/>
    <property type="match status" value="1"/>
</dbReference>
<name>A0A0S4M6E9_9BURK</name>
<sequence length="782" mass="85640">MCIFGVLFGIMKKVNVKKRSSVSNFSAAALSPRAPDLFREIRWLISFGAAFFLFLVLFSYDPTDPGWSRSSSVILFVHNIGGVFGAWVSDFLLYLFGYSSYLIPTSFVLSVVRSPKFDAMQFGMLWRFFGALLALWSASSFEAIHFYDSNWRLPGHPGGVLGLSTIVYLVPFWGLAGISLLNFIAFFTGFSLMTAISWAQICEFVGYLTEKAYFYTSQFVRETCSNWGIGGREAFTSDLIEKDLKPTKPKRAIIVSHEEEVVSPKKTLIPVEYPEALKKGKLSKPINIGIAKLDIADAGCPPLSLLISPEEKKNLVNEEQINQISRLIEKRLIEYGVSVRVIGAYPGPVITRYEIEPDVGVKGSQIVSLVKDLSRVLSVSSIRVVETIPGKACMGLEIPNPQRELVRLSDVLCSDAYQDSSSLLTIALGCDISGDSVVADLSKMPHLLIAGSTGSGKSVGVNAMILSLIYKSSADSVRLIMIDPKMLELSVYEGIPHLLAPVVTDMSRASNALNWCVAEMERRYKVMSCIGVRHLSGYNAKVSAAKKSGKPLMIPSPDSELGSEELFTMPYIVVVIDELADLVMVVGKKVEASIARLAQKARAAGIHLILATQRPSVDVITGLIKANIPARISFQVASRIDSRTILDQMGAESLLGQGDMLYLPPGQAYPIRVHGAYVTDEEVHAVSNFLRDQSGPCYLPSMVASLESIPGNTESEGSVDLDPLYDRAVEIVLNSKRPSISLVQRHLRIGYNRAARIIEQMEAQGLVSPVQSNGNRDLLVTN</sequence>
<dbReference type="InterPro" id="IPR041027">
    <property type="entry name" value="FtsK_alpha"/>
</dbReference>
<reference evidence="20" key="1">
    <citation type="submission" date="2015-11" db="EMBL/GenBank/DDBJ databases">
        <authorList>
            <person name="Seth-Smith H.M.B."/>
        </authorList>
    </citation>
    <scope>NUCLEOTIDE SEQUENCE [LARGE SCALE GENOMIC DNA]</scope>
    <source>
        <strain evidence="20">2013Ark11</strain>
    </source>
</reference>
<comment type="subcellular location">
    <subcellularLocation>
        <location evidence="1">Cell inner membrane</location>
    </subcellularLocation>
    <subcellularLocation>
        <location evidence="2">Cell membrane</location>
        <topology evidence="2">Multi-pass membrane protein</topology>
    </subcellularLocation>
</comment>
<evidence type="ECO:0000256" key="11">
    <source>
        <dbReference type="ARBA" id="ARBA00023125"/>
    </source>
</evidence>
<dbReference type="AlphaFoldDB" id="A0A0S4M6E9"/>
<feature type="transmembrane region" description="Helical" evidence="17">
    <location>
        <begin position="41"/>
        <end position="60"/>
    </location>
</feature>
<dbReference type="Gene3D" id="3.40.50.300">
    <property type="entry name" value="P-loop containing nucleotide triphosphate hydrolases"/>
    <property type="match status" value="1"/>
</dbReference>
<proteinExistence type="inferred from homology"/>
<feature type="binding site" evidence="16">
    <location>
        <begin position="451"/>
        <end position="458"/>
    </location>
    <ligand>
        <name>ATP</name>
        <dbReference type="ChEBI" id="CHEBI:30616"/>
    </ligand>
</feature>
<evidence type="ECO:0000313" key="19">
    <source>
        <dbReference type="EMBL" id="CUT17720.1"/>
    </source>
</evidence>
<dbReference type="CDD" id="cd01127">
    <property type="entry name" value="TrwB_TraG_TraD_VirD4"/>
    <property type="match status" value="1"/>
</dbReference>
<evidence type="ECO:0000256" key="5">
    <source>
        <dbReference type="ARBA" id="ARBA00022618"/>
    </source>
</evidence>
<dbReference type="InterPro" id="IPR002543">
    <property type="entry name" value="FtsK_dom"/>
</dbReference>
<keyword evidence="11" id="KW-0238">DNA-binding</keyword>
<evidence type="ECO:0000256" key="16">
    <source>
        <dbReference type="PROSITE-ProRule" id="PRU00289"/>
    </source>
</evidence>
<evidence type="ECO:0000259" key="18">
    <source>
        <dbReference type="PROSITE" id="PS50901"/>
    </source>
</evidence>
<keyword evidence="8" id="KW-0159">Chromosome partition</keyword>
<evidence type="ECO:0000256" key="14">
    <source>
        <dbReference type="ARBA" id="ARBA00024784"/>
    </source>
</evidence>
<evidence type="ECO:0000256" key="2">
    <source>
        <dbReference type="ARBA" id="ARBA00004651"/>
    </source>
</evidence>
<keyword evidence="10 17" id="KW-1133">Transmembrane helix</keyword>
<evidence type="ECO:0000256" key="15">
    <source>
        <dbReference type="ARBA" id="ARBA00025923"/>
    </source>
</evidence>
<evidence type="ECO:0000256" key="9">
    <source>
        <dbReference type="ARBA" id="ARBA00022840"/>
    </source>
</evidence>
<keyword evidence="7 16" id="KW-0547">Nucleotide-binding</keyword>